<proteinExistence type="predicted"/>
<sequence length="57" mass="6832">MKAPQEIKRYVAKARSRRGKSNGVVRWLFDHPELERKMCKNKRLVNRRPVREALSQL</sequence>
<name>A0ABR5KS31_PSEAV</name>
<protein>
    <submittedName>
        <fullName evidence="1">Uncharacterized protein</fullName>
    </submittedName>
</protein>
<gene>
    <name evidence="1" type="ORF">AC499_0641</name>
</gene>
<comment type="caution">
    <text evidence="1">The sequence shown here is derived from an EMBL/GenBank/DDBJ whole genome shotgun (WGS) entry which is preliminary data.</text>
</comment>
<organism evidence="1 2">
    <name type="scientific">Pseudomonas amygdali pv. lachrymans</name>
    <name type="common">Pseudomonas syringae pv. lachrymans</name>
    <dbReference type="NCBI Taxonomy" id="53707"/>
    <lineage>
        <taxon>Bacteria</taxon>
        <taxon>Pseudomonadati</taxon>
        <taxon>Pseudomonadota</taxon>
        <taxon>Gammaproteobacteria</taxon>
        <taxon>Pseudomonadales</taxon>
        <taxon>Pseudomonadaceae</taxon>
        <taxon>Pseudomonas</taxon>
        <taxon>Pseudomonas amygdali</taxon>
    </lineage>
</organism>
<reference evidence="1 2" key="1">
    <citation type="submission" date="2015-07" db="EMBL/GenBank/DDBJ databases">
        <authorList>
            <person name="O'Brien H.E."/>
            <person name="Thakur S."/>
            <person name="Gong Y."/>
            <person name="Wang P.W."/>
            <person name="Guttman D.S."/>
        </authorList>
    </citation>
    <scope>NUCLEOTIDE SEQUENCE [LARGE SCALE GENOMIC DNA]</scope>
    <source>
        <strain evidence="1 2">107</strain>
    </source>
</reference>
<dbReference type="Proteomes" id="UP000037943">
    <property type="component" value="Unassembled WGS sequence"/>
</dbReference>
<dbReference type="RefSeq" id="WP_005742894.1">
    <property type="nucleotide sequence ID" value="NZ_LGLK01000057.1"/>
</dbReference>
<reference evidence="1 2" key="2">
    <citation type="submission" date="2015-10" db="EMBL/GenBank/DDBJ databases">
        <title>Comparative genomics and high-throughput reverse genetic screens identify a new phytobacterial MAMP and an Arabidopsis receptor required for immune elicitation.</title>
        <authorList>
            <person name="Mott G.A."/>
            <person name="Thakur S."/>
            <person name="Wang P.W."/>
            <person name="Desveaux D."/>
            <person name="Guttman D.S."/>
        </authorList>
    </citation>
    <scope>NUCLEOTIDE SEQUENCE [LARGE SCALE GENOMIC DNA]</scope>
    <source>
        <strain evidence="1 2">107</strain>
    </source>
</reference>
<keyword evidence="2" id="KW-1185">Reference proteome</keyword>
<evidence type="ECO:0000313" key="2">
    <source>
        <dbReference type="Proteomes" id="UP000037943"/>
    </source>
</evidence>
<accession>A0ABR5KS31</accession>
<dbReference type="EMBL" id="LGLK01000057">
    <property type="protein sequence ID" value="KPC17439.1"/>
    <property type="molecule type" value="Genomic_DNA"/>
</dbReference>
<evidence type="ECO:0000313" key="1">
    <source>
        <dbReference type="EMBL" id="KPC17439.1"/>
    </source>
</evidence>